<evidence type="ECO:0000313" key="21">
    <source>
        <dbReference type="Proteomes" id="UP000317763"/>
    </source>
</evidence>
<evidence type="ECO:0000256" key="13">
    <source>
        <dbReference type="ARBA" id="ARBA00023136"/>
    </source>
</evidence>
<evidence type="ECO:0000256" key="8">
    <source>
        <dbReference type="ARBA" id="ARBA00022573"/>
    </source>
</evidence>
<evidence type="ECO:0000256" key="11">
    <source>
        <dbReference type="ARBA" id="ARBA00022842"/>
    </source>
</evidence>
<feature type="transmembrane region" description="Helical" evidence="19">
    <location>
        <begin position="128"/>
        <end position="151"/>
    </location>
</feature>
<comment type="catalytic activity">
    <reaction evidence="17 19">
        <text>alpha-ribazole + adenosylcob(III)inamide-GDP = adenosylcob(III)alamin + GMP + H(+)</text>
        <dbReference type="Rhea" id="RHEA:16049"/>
        <dbReference type="ChEBI" id="CHEBI:10329"/>
        <dbReference type="ChEBI" id="CHEBI:15378"/>
        <dbReference type="ChEBI" id="CHEBI:18408"/>
        <dbReference type="ChEBI" id="CHEBI:58115"/>
        <dbReference type="ChEBI" id="CHEBI:60487"/>
        <dbReference type="EC" id="2.7.8.26"/>
    </reaction>
</comment>
<feature type="transmembrane region" description="Helical" evidence="19">
    <location>
        <begin position="78"/>
        <end position="98"/>
    </location>
</feature>
<comment type="caution">
    <text evidence="20">The sequence shown here is derived from an EMBL/GenBank/DDBJ whole genome shotgun (WGS) entry which is preliminary data.</text>
</comment>
<dbReference type="HAMAP" id="MF_00719">
    <property type="entry name" value="CobS"/>
    <property type="match status" value="1"/>
</dbReference>
<evidence type="ECO:0000256" key="2">
    <source>
        <dbReference type="ARBA" id="ARBA00004651"/>
    </source>
</evidence>
<dbReference type="STRING" id="307486.GCA_000807215_02179"/>
<keyword evidence="13 19" id="KW-0472">Membrane</keyword>
<keyword evidence="21" id="KW-1185">Reference proteome</keyword>
<dbReference type="GO" id="GO:0008818">
    <property type="term" value="F:cobalamin 5'-phosphate synthase activity"/>
    <property type="evidence" value="ECO:0007669"/>
    <property type="project" value="UniProtKB-UniRule"/>
</dbReference>
<evidence type="ECO:0000256" key="6">
    <source>
        <dbReference type="ARBA" id="ARBA00015850"/>
    </source>
</evidence>
<evidence type="ECO:0000256" key="1">
    <source>
        <dbReference type="ARBA" id="ARBA00001946"/>
    </source>
</evidence>
<comment type="similarity">
    <text evidence="4 19">Belongs to the CobS family.</text>
</comment>
<feature type="transmembrane region" description="Helical" evidence="19">
    <location>
        <begin position="265"/>
        <end position="282"/>
    </location>
</feature>
<evidence type="ECO:0000256" key="15">
    <source>
        <dbReference type="ARBA" id="ARBA00032605"/>
    </source>
</evidence>
<keyword evidence="9 19" id="KW-0808">Transferase</keyword>
<comment type="pathway">
    <text evidence="3 19">Cofactor biosynthesis; adenosylcobalamin biosynthesis; adenosylcobalamin from cob(II)yrinate a,c-diamide: step 7/7.</text>
</comment>
<evidence type="ECO:0000256" key="4">
    <source>
        <dbReference type="ARBA" id="ARBA00010561"/>
    </source>
</evidence>
<dbReference type="GO" id="GO:0009236">
    <property type="term" value="P:cobalamin biosynthetic process"/>
    <property type="evidence" value="ECO:0007669"/>
    <property type="project" value="UniProtKB-UniRule"/>
</dbReference>
<feature type="transmembrane region" description="Helical" evidence="19">
    <location>
        <begin position="157"/>
        <end position="177"/>
    </location>
</feature>
<evidence type="ECO:0000256" key="7">
    <source>
        <dbReference type="ARBA" id="ARBA00022475"/>
    </source>
</evidence>
<keyword evidence="10 19" id="KW-0812">Transmembrane</keyword>
<evidence type="ECO:0000256" key="10">
    <source>
        <dbReference type="ARBA" id="ARBA00022692"/>
    </source>
</evidence>
<evidence type="ECO:0000256" key="16">
    <source>
        <dbReference type="ARBA" id="ARBA00032853"/>
    </source>
</evidence>
<dbReference type="Pfam" id="PF02654">
    <property type="entry name" value="CobS"/>
    <property type="match status" value="1"/>
</dbReference>
<name>A0A554XDB6_9BURK</name>
<evidence type="ECO:0000256" key="5">
    <source>
        <dbReference type="ARBA" id="ARBA00013200"/>
    </source>
</evidence>
<organism evidence="20 21">
    <name type="scientific">Tepidimonas taiwanensis</name>
    <dbReference type="NCBI Taxonomy" id="307486"/>
    <lineage>
        <taxon>Bacteria</taxon>
        <taxon>Pseudomonadati</taxon>
        <taxon>Pseudomonadota</taxon>
        <taxon>Betaproteobacteria</taxon>
        <taxon>Burkholderiales</taxon>
        <taxon>Tepidimonas</taxon>
    </lineage>
</organism>
<evidence type="ECO:0000256" key="19">
    <source>
        <dbReference type="HAMAP-Rule" id="MF_00719"/>
    </source>
</evidence>
<accession>A0A554XDB6</accession>
<proteinExistence type="inferred from homology"/>
<dbReference type="AlphaFoldDB" id="A0A554XDB6"/>
<dbReference type="PANTHER" id="PTHR34148:SF1">
    <property type="entry name" value="ADENOSYLCOBINAMIDE-GDP RIBAZOLETRANSFERASE"/>
    <property type="match status" value="1"/>
</dbReference>
<comment type="cofactor">
    <cofactor evidence="1 19">
        <name>Mg(2+)</name>
        <dbReference type="ChEBI" id="CHEBI:18420"/>
    </cofactor>
</comment>
<comment type="catalytic activity">
    <reaction evidence="18 19">
        <text>alpha-ribazole 5'-phosphate + adenosylcob(III)inamide-GDP = adenosylcob(III)alamin 5'-phosphate + GMP + H(+)</text>
        <dbReference type="Rhea" id="RHEA:23560"/>
        <dbReference type="ChEBI" id="CHEBI:15378"/>
        <dbReference type="ChEBI" id="CHEBI:57918"/>
        <dbReference type="ChEBI" id="CHEBI:58115"/>
        <dbReference type="ChEBI" id="CHEBI:60487"/>
        <dbReference type="ChEBI" id="CHEBI:60493"/>
        <dbReference type="EC" id="2.7.8.26"/>
    </reaction>
</comment>
<evidence type="ECO:0000256" key="14">
    <source>
        <dbReference type="ARBA" id="ARBA00025228"/>
    </source>
</evidence>
<keyword evidence="11 19" id="KW-0460">Magnesium</keyword>
<dbReference type="InterPro" id="IPR003805">
    <property type="entry name" value="CobS"/>
</dbReference>
<feature type="transmembrane region" description="Helical" evidence="19">
    <location>
        <begin position="198"/>
        <end position="220"/>
    </location>
</feature>
<evidence type="ECO:0000256" key="18">
    <source>
        <dbReference type="ARBA" id="ARBA00049504"/>
    </source>
</evidence>
<protein>
    <recommendedName>
        <fullName evidence="6 19">Adenosylcobinamide-GDP ribazoletransferase</fullName>
        <ecNumber evidence="5 19">2.7.8.26</ecNumber>
    </recommendedName>
    <alternativeName>
        <fullName evidence="16 19">Cobalamin synthase</fullName>
    </alternativeName>
    <alternativeName>
        <fullName evidence="15 19">Cobalamin-5'-phosphate synthase</fullName>
    </alternativeName>
</protein>
<dbReference type="EC" id="2.7.8.26" evidence="5 19"/>
<gene>
    <name evidence="20" type="primary">cobV</name>
    <name evidence="19" type="synonym">cobS</name>
    <name evidence="20" type="ORF">Ttaiw_00401</name>
</gene>
<evidence type="ECO:0000256" key="9">
    <source>
        <dbReference type="ARBA" id="ARBA00022679"/>
    </source>
</evidence>
<dbReference type="GO" id="GO:0005886">
    <property type="term" value="C:plasma membrane"/>
    <property type="evidence" value="ECO:0007669"/>
    <property type="project" value="UniProtKB-SubCell"/>
</dbReference>
<sequence>MEGEQPMARLTAPLRHFLLALQFFTRIPVTGRLAAWVGYSPAMLRASAAYFPAVGWVVGGVTAAVMAAALWGLPPLAAAPWVAALLATAAGVALTGAFHEDGLADTADALGGVVPRERALAIMKDSRIGSYAAVTLVLALLLKVGLLALLAQAGVHTAVAALFLAHVVSRWTPLWIIRTLPYVGDEAHTKAKPLADAISTRALAVGTLWCIGAGLVAGRWLSVEVLGAAATGALLALAAMRAWLDRRLQGFTGDTLGATQQVTELAVYLGIAVALGLTARFGG</sequence>
<dbReference type="PANTHER" id="PTHR34148">
    <property type="entry name" value="ADENOSYLCOBINAMIDE-GDP RIBAZOLETRANSFERASE"/>
    <property type="match status" value="1"/>
</dbReference>
<feature type="transmembrane region" description="Helical" evidence="19">
    <location>
        <begin position="226"/>
        <end position="244"/>
    </location>
</feature>
<dbReference type="EMBL" id="VJOM01000002">
    <property type="protein sequence ID" value="TSE33828.1"/>
    <property type="molecule type" value="Genomic_DNA"/>
</dbReference>
<comment type="function">
    <text evidence="14 19">Joins adenosylcobinamide-GDP and alpha-ribazole to generate adenosylcobalamin (Ado-cobalamin). Also synthesizes adenosylcobalamin 5'-phosphate from adenosylcobinamide-GDP and alpha-ribazole 5'-phosphate.</text>
</comment>
<evidence type="ECO:0000256" key="3">
    <source>
        <dbReference type="ARBA" id="ARBA00004663"/>
    </source>
</evidence>
<reference evidence="20 21" key="1">
    <citation type="submission" date="2019-07" db="EMBL/GenBank/DDBJ databases">
        <title>Tepidimonas taiwanensis I1-1 draft genome.</title>
        <authorList>
            <person name="Da Costa M.S."/>
            <person name="Froufe H.J.C."/>
            <person name="Egas C."/>
            <person name="Albuquerque L."/>
        </authorList>
    </citation>
    <scope>NUCLEOTIDE SEQUENCE [LARGE SCALE GENOMIC DNA]</scope>
    <source>
        <strain evidence="20 21">I1-1</strain>
    </source>
</reference>
<dbReference type="Proteomes" id="UP000317763">
    <property type="component" value="Unassembled WGS sequence"/>
</dbReference>
<keyword evidence="12 19" id="KW-1133">Transmembrane helix</keyword>
<evidence type="ECO:0000256" key="12">
    <source>
        <dbReference type="ARBA" id="ARBA00022989"/>
    </source>
</evidence>
<dbReference type="UniPathway" id="UPA00148">
    <property type="reaction ID" value="UER00238"/>
</dbReference>
<evidence type="ECO:0000256" key="17">
    <source>
        <dbReference type="ARBA" id="ARBA00048623"/>
    </source>
</evidence>
<dbReference type="GO" id="GO:0051073">
    <property type="term" value="F:adenosylcobinamide-GDP ribazoletransferase activity"/>
    <property type="evidence" value="ECO:0007669"/>
    <property type="project" value="UniProtKB-UniRule"/>
</dbReference>
<comment type="subcellular location">
    <subcellularLocation>
        <location evidence="2 19">Cell membrane</location>
        <topology evidence="2 19">Multi-pass membrane protein</topology>
    </subcellularLocation>
</comment>
<keyword evidence="8 19" id="KW-0169">Cobalamin biosynthesis</keyword>
<evidence type="ECO:0000313" key="20">
    <source>
        <dbReference type="EMBL" id="TSE33828.1"/>
    </source>
</evidence>
<keyword evidence="7 19" id="KW-1003">Cell membrane</keyword>
<feature type="transmembrane region" description="Helical" evidence="19">
    <location>
        <begin position="49"/>
        <end position="72"/>
    </location>
</feature>